<dbReference type="InterPro" id="IPR011005">
    <property type="entry name" value="Dihydropteroate_synth-like_sf"/>
</dbReference>
<name>A0A0G2Z6W1_9BACT</name>
<feature type="domain" description="4Fe-4S" evidence="6">
    <location>
        <begin position="31"/>
        <end position="90"/>
    </location>
</feature>
<evidence type="ECO:0000256" key="1">
    <source>
        <dbReference type="ARBA" id="ARBA00022485"/>
    </source>
</evidence>
<evidence type="ECO:0000313" key="7">
    <source>
        <dbReference type="EMBL" id="AKI97297.1"/>
    </source>
</evidence>
<sequence>MVVLYSAVLLGILGLASGLFLAFTASKFAVKEDPRVKLAEVALPGINCGACGFPGCSGFAKAYVEGKVQKEGCIPGKRSGVPEKLEAIMKTSQEKILAVWEESGEDAEKALEKLLSSSGAPQKPASKKPTRPSPEEVAKYKGMLKDNDKAQLIYGALPNIDCGLCGHPGCAAFALKVAAGEEKPEKCVPGMRQNIPDKIIKIEKMSPEEVKKLLNETTGDPKQIKEKLGG</sequence>
<keyword evidence="3" id="KW-0408">Iron</keyword>
<dbReference type="Proteomes" id="UP000035159">
    <property type="component" value="Chromosome"/>
</dbReference>
<evidence type="ECO:0000259" key="6">
    <source>
        <dbReference type="PROSITE" id="PS51656"/>
    </source>
</evidence>
<keyword evidence="1" id="KW-0004">4Fe-4S</keyword>
<dbReference type="EMBL" id="CP011232">
    <property type="protein sequence ID" value="AKI97297.1"/>
    <property type="molecule type" value="Genomic_DNA"/>
</dbReference>
<keyword evidence="8" id="KW-1185">Reference proteome</keyword>
<feature type="domain" description="4Fe-4S" evidence="6">
    <location>
        <begin position="145"/>
        <end position="204"/>
    </location>
</feature>
<evidence type="ECO:0000256" key="5">
    <source>
        <dbReference type="SAM" id="MobiDB-lite"/>
    </source>
</evidence>
<dbReference type="OrthoDB" id="9789936at2"/>
<dbReference type="Pfam" id="PF04060">
    <property type="entry name" value="FeS"/>
    <property type="match status" value="2"/>
</dbReference>
<dbReference type="GO" id="GO:0046872">
    <property type="term" value="F:metal ion binding"/>
    <property type="evidence" value="ECO:0007669"/>
    <property type="project" value="UniProtKB-KW"/>
</dbReference>
<dbReference type="STRING" id="1330330.IX53_05115"/>
<protein>
    <submittedName>
        <fullName evidence="7">Fe-S cluster protein</fullName>
    </submittedName>
</protein>
<evidence type="ECO:0000256" key="2">
    <source>
        <dbReference type="ARBA" id="ARBA00022723"/>
    </source>
</evidence>
<dbReference type="RefSeq" id="WP_047754431.1">
    <property type="nucleotide sequence ID" value="NZ_CAJUHA010000008.1"/>
</dbReference>
<accession>A0A0G2Z6W1</accession>
<gene>
    <name evidence="7" type="ORF">IX53_05115</name>
</gene>
<dbReference type="AlphaFoldDB" id="A0A0G2Z6W1"/>
<keyword evidence="4" id="KW-0411">Iron-sulfur</keyword>
<proteinExistence type="predicted"/>
<feature type="region of interest" description="Disordered" evidence="5">
    <location>
        <begin position="115"/>
        <end position="135"/>
    </location>
</feature>
<keyword evidence="2" id="KW-0479">Metal-binding</keyword>
<organism evidence="7 8">
    <name type="scientific">Kosmotoga pacifica</name>
    <dbReference type="NCBI Taxonomy" id="1330330"/>
    <lineage>
        <taxon>Bacteria</taxon>
        <taxon>Thermotogati</taxon>
        <taxon>Thermotogota</taxon>
        <taxon>Thermotogae</taxon>
        <taxon>Kosmotogales</taxon>
        <taxon>Kosmotogaceae</taxon>
        <taxon>Kosmotoga</taxon>
    </lineage>
</organism>
<dbReference type="Gene3D" id="3.20.20.20">
    <property type="entry name" value="Dihydropteroate synthase-like"/>
    <property type="match status" value="2"/>
</dbReference>
<dbReference type="PROSITE" id="PS51656">
    <property type="entry name" value="4FE4S"/>
    <property type="match status" value="2"/>
</dbReference>
<dbReference type="PANTHER" id="PTHR43560">
    <property type="entry name" value="ION-TRANSLOCATING OXIDOREDUCTASE COMPLEX SUBUNIT B"/>
    <property type="match status" value="1"/>
</dbReference>
<dbReference type="InterPro" id="IPR007202">
    <property type="entry name" value="4Fe-4S_dom"/>
</dbReference>
<evidence type="ECO:0000256" key="3">
    <source>
        <dbReference type="ARBA" id="ARBA00023004"/>
    </source>
</evidence>
<dbReference type="PATRIC" id="fig|1330330.3.peg.1026"/>
<dbReference type="GO" id="GO:0051539">
    <property type="term" value="F:4 iron, 4 sulfur cluster binding"/>
    <property type="evidence" value="ECO:0007669"/>
    <property type="project" value="UniProtKB-KW"/>
</dbReference>
<dbReference type="InterPro" id="IPR050395">
    <property type="entry name" value="4Fe4S_Ferredoxin_RnfB"/>
</dbReference>
<evidence type="ECO:0000256" key="4">
    <source>
        <dbReference type="ARBA" id="ARBA00023014"/>
    </source>
</evidence>
<evidence type="ECO:0000313" key="8">
    <source>
        <dbReference type="Proteomes" id="UP000035159"/>
    </source>
</evidence>
<dbReference type="PANTHER" id="PTHR43560:SF1">
    <property type="entry name" value="ION-TRANSLOCATING OXIDOREDUCTASE COMPLEX SUBUNIT B"/>
    <property type="match status" value="1"/>
</dbReference>
<reference evidence="7 8" key="1">
    <citation type="submission" date="2015-04" db="EMBL/GenBank/DDBJ databases">
        <title>Complete Genome Sequence of Kosmotoga pacifica SLHLJ1.</title>
        <authorList>
            <person name="Jiang L.J."/>
            <person name="Shao Z.Z."/>
            <person name="Jebbar M."/>
        </authorList>
    </citation>
    <scope>NUCLEOTIDE SEQUENCE [LARGE SCALE GENOMIC DNA]</scope>
    <source>
        <strain evidence="7 8">SLHLJ1</strain>
    </source>
</reference>
<dbReference type="KEGG" id="kpf:IX53_05115"/>